<dbReference type="EMBL" id="PFBA01000013">
    <property type="protein sequence ID" value="PIT92616.1"/>
    <property type="molecule type" value="Genomic_DNA"/>
</dbReference>
<feature type="transmembrane region" description="Helical" evidence="2">
    <location>
        <begin position="12"/>
        <end position="30"/>
    </location>
</feature>
<evidence type="ECO:0000313" key="4">
    <source>
        <dbReference type="Proteomes" id="UP000228635"/>
    </source>
</evidence>
<dbReference type="Gene3D" id="3.30.700.10">
    <property type="entry name" value="Glycoprotein, Type 4 Pilin"/>
    <property type="match status" value="1"/>
</dbReference>
<keyword evidence="2" id="KW-0472">Membrane</keyword>
<dbReference type="AlphaFoldDB" id="A0A2M6WIL0"/>
<comment type="caution">
    <text evidence="3">The sequence shown here is derived from an EMBL/GenBank/DDBJ whole genome shotgun (WGS) entry which is preliminary data.</text>
</comment>
<accession>A0A2M6WIL0</accession>
<evidence type="ECO:0008006" key="5">
    <source>
        <dbReference type="Google" id="ProtNLM"/>
    </source>
</evidence>
<feature type="region of interest" description="Disordered" evidence="1">
    <location>
        <begin position="189"/>
        <end position="219"/>
    </location>
</feature>
<dbReference type="SUPFAM" id="SSF54523">
    <property type="entry name" value="Pili subunits"/>
    <property type="match status" value="1"/>
</dbReference>
<keyword evidence="2" id="KW-1133">Transmembrane helix</keyword>
<keyword evidence="2" id="KW-0812">Transmembrane</keyword>
<evidence type="ECO:0000256" key="2">
    <source>
        <dbReference type="SAM" id="Phobius"/>
    </source>
</evidence>
<protein>
    <recommendedName>
        <fullName evidence="5">Pili assembly chaperone</fullName>
    </recommendedName>
</protein>
<gene>
    <name evidence="3" type="ORF">COU08_01305</name>
</gene>
<dbReference type="Pfam" id="PF07963">
    <property type="entry name" value="N_methyl"/>
    <property type="match status" value="1"/>
</dbReference>
<dbReference type="InterPro" id="IPR045584">
    <property type="entry name" value="Pilin-like"/>
</dbReference>
<proteinExistence type="predicted"/>
<dbReference type="NCBIfam" id="TIGR02532">
    <property type="entry name" value="IV_pilin_GFxxxE"/>
    <property type="match status" value="1"/>
</dbReference>
<reference evidence="4" key="1">
    <citation type="submission" date="2017-09" db="EMBL/GenBank/DDBJ databases">
        <title>Depth-based differentiation of microbial function through sediment-hosted aquifers and enrichment of novel symbionts in the deep terrestrial subsurface.</title>
        <authorList>
            <person name="Probst A.J."/>
            <person name="Ladd B."/>
            <person name="Jarett J.K."/>
            <person name="Geller-Mcgrath D.E."/>
            <person name="Sieber C.M.K."/>
            <person name="Emerson J.B."/>
            <person name="Anantharaman K."/>
            <person name="Thomas B.C."/>
            <person name="Malmstrom R."/>
            <person name="Stieglmeier M."/>
            <person name="Klingl A."/>
            <person name="Woyke T."/>
            <person name="Ryan C.M."/>
            <person name="Banfield J.F."/>
        </authorList>
    </citation>
    <scope>NUCLEOTIDE SEQUENCE [LARGE SCALE GENOMIC DNA]</scope>
</reference>
<dbReference type="PROSITE" id="PS00409">
    <property type="entry name" value="PROKAR_NTER_METHYL"/>
    <property type="match status" value="1"/>
</dbReference>
<sequence length="219" mass="22417">MIQRKGFTLIELLIVIGILAILATTVVLVLNPAQILQESRDTQRISDLGAVNSAIGLYLATVSNPTFGGGSLDTDSCGTLVWRASGAGNPIAAVPDANNPFVTGDGGVVLTSVPTTGFRNVDGTGWVSANISQVSGGSPLAVLPTDPSAENASSVAPLDGVGHFYAFQCDITPNALVYEINANMESAKFGNSGGSDVESTDGGDNADIYELGTRPGFNL</sequence>
<organism evidence="3 4">
    <name type="scientific">Candidatus Harrisonbacteria bacterium CG10_big_fil_rev_8_21_14_0_10_42_17</name>
    <dbReference type="NCBI Taxonomy" id="1974584"/>
    <lineage>
        <taxon>Bacteria</taxon>
        <taxon>Candidatus Harrisoniibacteriota</taxon>
    </lineage>
</organism>
<dbReference type="InterPro" id="IPR012902">
    <property type="entry name" value="N_methyl_site"/>
</dbReference>
<dbReference type="Proteomes" id="UP000228635">
    <property type="component" value="Unassembled WGS sequence"/>
</dbReference>
<name>A0A2M6WIL0_9BACT</name>
<evidence type="ECO:0000256" key="1">
    <source>
        <dbReference type="SAM" id="MobiDB-lite"/>
    </source>
</evidence>
<evidence type="ECO:0000313" key="3">
    <source>
        <dbReference type="EMBL" id="PIT92616.1"/>
    </source>
</evidence>